<dbReference type="PANTHER" id="PTHR37945">
    <property type="entry name" value="EXTRACELLULAR TUNGSTATE BINDING PROTEIN"/>
    <property type="match status" value="1"/>
</dbReference>
<dbReference type="EMBL" id="CM032183">
    <property type="protein sequence ID" value="KAG7095013.1"/>
    <property type="molecule type" value="Genomic_DNA"/>
</dbReference>
<dbReference type="RefSeq" id="XP_043011483.1">
    <property type="nucleotide sequence ID" value="XM_043150396.1"/>
</dbReference>
<dbReference type="SUPFAM" id="SSF53850">
    <property type="entry name" value="Periplasmic binding protein-like II"/>
    <property type="match status" value="1"/>
</dbReference>
<organism evidence="2 3">
    <name type="scientific">Marasmius oreades</name>
    <name type="common">fairy-ring Marasmius</name>
    <dbReference type="NCBI Taxonomy" id="181124"/>
    <lineage>
        <taxon>Eukaryota</taxon>
        <taxon>Fungi</taxon>
        <taxon>Dikarya</taxon>
        <taxon>Basidiomycota</taxon>
        <taxon>Agaricomycotina</taxon>
        <taxon>Agaricomycetes</taxon>
        <taxon>Agaricomycetidae</taxon>
        <taxon>Agaricales</taxon>
        <taxon>Marasmiineae</taxon>
        <taxon>Marasmiaceae</taxon>
        <taxon>Marasmius</taxon>
    </lineage>
</organism>
<sequence>MVALQKGFIPTDILSPGAIYNGGYPSAKEVRLRIANGGAGQSGLVEAFANAYIQFSVETKGVKPFLVAWYLGDTTQSLQYLASKFVDVALTYNAAAEKHCVDSGAASQRELVFLDHFYLVGPKPNPAELSTSNDSVTDMFNKIVASGNEDTLRPPNPSIRPPTRFLSRFDKSATNIKESELFVKIGQVPWAYAYSTWYHQYARFPLQALEAASYLAEYTLTDRGTWLSSPSSVTSNLVIYKGAESTEDEAVLLNPCSALSAPDTANKEMAEDFMNWVVRDDGGQQVVKDFKKNGERLYSPRPKKQ</sequence>
<proteinExistence type="predicted"/>
<protein>
    <recommendedName>
        <fullName evidence="1">PBP domain-containing protein</fullName>
    </recommendedName>
</protein>
<evidence type="ECO:0000313" key="2">
    <source>
        <dbReference type="EMBL" id="KAG7095013.1"/>
    </source>
</evidence>
<dbReference type="GeneID" id="66074884"/>
<evidence type="ECO:0000259" key="1">
    <source>
        <dbReference type="Pfam" id="PF12849"/>
    </source>
</evidence>
<dbReference type="PANTHER" id="PTHR37945:SF1">
    <property type="entry name" value="EXTRACELLULAR TUNGSTATE BINDING PROTEIN"/>
    <property type="match status" value="1"/>
</dbReference>
<comment type="caution">
    <text evidence="2">The sequence shown here is derived from an EMBL/GenBank/DDBJ whole genome shotgun (WGS) entry which is preliminary data.</text>
</comment>
<keyword evidence="3" id="KW-1185">Reference proteome</keyword>
<accession>A0A9P7UUY7</accession>
<dbReference type="KEGG" id="more:E1B28_005808"/>
<dbReference type="Proteomes" id="UP001049176">
    <property type="component" value="Chromosome 3"/>
</dbReference>
<dbReference type="Pfam" id="PF12849">
    <property type="entry name" value="PBP_like_2"/>
    <property type="match status" value="1"/>
</dbReference>
<evidence type="ECO:0000313" key="3">
    <source>
        <dbReference type="Proteomes" id="UP001049176"/>
    </source>
</evidence>
<name>A0A9P7UUY7_9AGAR</name>
<dbReference type="AlphaFoldDB" id="A0A9P7UUY7"/>
<dbReference type="Gene3D" id="3.40.190.10">
    <property type="entry name" value="Periplasmic binding protein-like II"/>
    <property type="match status" value="2"/>
</dbReference>
<reference evidence="2" key="1">
    <citation type="journal article" date="2021" name="Genome Biol. Evol.">
        <title>The assembled and annotated genome of the fairy-ring fungus Marasmius oreades.</title>
        <authorList>
            <person name="Hiltunen M."/>
            <person name="Ament-Velasquez S.L."/>
            <person name="Johannesson H."/>
        </authorList>
    </citation>
    <scope>NUCLEOTIDE SEQUENCE</scope>
    <source>
        <strain evidence="2">03SP1</strain>
    </source>
</reference>
<dbReference type="OrthoDB" id="10260248at2759"/>
<dbReference type="InterPro" id="IPR052738">
    <property type="entry name" value="ABC-Tungstate_binding"/>
</dbReference>
<feature type="domain" description="PBP" evidence="1">
    <location>
        <begin position="29"/>
        <end position="280"/>
    </location>
</feature>
<dbReference type="InterPro" id="IPR024370">
    <property type="entry name" value="PBP_domain"/>
</dbReference>
<gene>
    <name evidence="2" type="ORF">E1B28_005808</name>
</gene>